<dbReference type="EMBL" id="JPKZ01000684">
    <property type="protein sequence ID" value="KHN85961.1"/>
    <property type="molecule type" value="Genomic_DNA"/>
</dbReference>
<name>A0A0B2VQY3_TOXCA</name>
<keyword evidence="2" id="KW-1185">Reference proteome</keyword>
<reference evidence="1 2" key="1">
    <citation type="submission" date="2014-11" db="EMBL/GenBank/DDBJ databases">
        <title>Genetic blueprint of the zoonotic pathogen Toxocara canis.</title>
        <authorList>
            <person name="Zhu X.-Q."/>
            <person name="Korhonen P.K."/>
            <person name="Cai H."/>
            <person name="Young N.D."/>
            <person name="Nejsum P."/>
            <person name="von Samson-Himmelstjerna G."/>
            <person name="Boag P.R."/>
            <person name="Tan P."/>
            <person name="Li Q."/>
            <person name="Min J."/>
            <person name="Yang Y."/>
            <person name="Wang X."/>
            <person name="Fang X."/>
            <person name="Hall R.S."/>
            <person name="Hofmann A."/>
            <person name="Sternberg P.W."/>
            <person name="Jex A.R."/>
            <person name="Gasser R.B."/>
        </authorList>
    </citation>
    <scope>NUCLEOTIDE SEQUENCE [LARGE SCALE GENOMIC DNA]</scope>
    <source>
        <strain evidence="1">PN_DK_2014</strain>
    </source>
</reference>
<comment type="caution">
    <text evidence="1">The sequence shown here is derived from an EMBL/GenBank/DDBJ whole genome shotgun (WGS) entry which is preliminary data.</text>
</comment>
<protein>
    <submittedName>
        <fullName evidence="1">Uncharacterized protein</fullName>
    </submittedName>
</protein>
<organism evidence="1 2">
    <name type="scientific">Toxocara canis</name>
    <name type="common">Canine roundworm</name>
    <dbReference type="NCBI Taxonomy" id="6265"/>
    <lineage>
        <taxon>Eukaryota</taxon>
        <taxon>Metazoa</taxon>
        <taxon>Ecdysozoa</taxon>
        <taxon>Nematoda</taxon>
        <taxon>Chromadorea</taxon>
        <taxon>Rhabditida</taxon>
        <taxon>Spirurina</taxon>
        <taxon>Ascaridomorpha</taxon>
        <taxon>Ascaridoidea</taxon>
        <taxon>Toxocaridae</taxon>
        <taxon>Toxocara</taxon>
    </lineage>
</organism>
<gene>
    <name evidence="1" type="ORF">Tcan_00354</name>
</gene>
<dbReference type="Proteomes" id="UP000031036">
    <property type="component" value="Unassembled WGS sequence"/>
</dbReference>
<accession>A0A0B2VQY3</accession>
<evidence type="ECO:0000313" key="2">
    <source>
        <dbReference type="Proteomes" id="UP000031036"/>
    </source>
</evidence>
<feature type="non-terminal residue" evidence="1">
    <location>
        <position position="118"/>
    </location>
</feature>
<evidence type="ECO:0000313" key="1">
    <source>
        <dbReference type="EMBL" id="KHN85961.1"/>
    </source>
</evidence>
<sequence>MKCLIYISWSFGHWNNGNVIRGSGQLFFSEGDFKKRAAYHVDPAPSVLNELFAHVQFAYNQSYFVSVLHANICRFAALSSRFPVDETFVVVSSGFPGAVFLLDPKRLYFSQDAKSEQA</sequence>
<proteinExistence type="predicted"/>
<dbReference type="AlphaFoldDB" id="A0A0B2VQY3"/>